<protein>
    <submittedName>
        <fullName evidence="1">Uncharacterized protein</fullName>
    </submittedName>
</protein>
<proteinExistence type="predicted"/>
<evidence type="ECO:0000313" key="2">
    <source>
        <dbReference type="Proteomes" id="UP000499080"/>
    </source>
</evidence>
<dbReference type="AlphaFoldDB" id="A0A4Y2QW56"/>
<accession>A0A4Y2QW56</accession>
<dbReference type="EMBL" id="BGPR01014963">
    <property type="protein sequence ID" value="GBN67440.1"/>
    <property type="molecule type" value="Genomic_DNA"/>
</dbReference>
<dbReference type="Proteomes" id="UP000499080">
    <property type="component" value="Unassembled WGS sequence"/>
</dbReference>
<reference evidence="1 2" key="1">
    <citation type="journal article" date="2019" name="Sci. Rep.">
        <title>Orb-weaving spider Araneus ventricosus genome elucidates the spidroin gene catalogue.</title>
        <authorList>
            <person name="Kono N."/>
            <person name="Nakamura H."/>
            <person name="Ohtoshi R."/>
            <person name="Moran D.A.P."/>
            <person name="Shinohara A."/>
            <person name="Yoshida Y."/>
            <person name="Fujiwara M."/>
            <person name="Mori M."/>
            <person name="Tomita M."/>
            <person name="Arakawa K."/>
        </authorList>
    </citation>
    <scope>NUCLEOTIDE SEQUENCE [LARGE SCALE GENOMIC DNA]</scope>
</reference>
<sequence>MGPSVNSPDNSSDSLFRGEKSDLRREFEYSEIFFETKRAFLIATSRDSKKIFLSLLKECDLLSSIDISDSSSDAAWINEETFDPFLFCSEITPVVLDFLLYTPGKPLSDL</sequence>
<name>A0A4Y2QW56_ARAVE</name>
<keyword evidence="2" id="KW-1185">Reference proteome</keyword>
<comment type="caution">
    <text evidence="1">The sequence shown here is derived from an EMBL/GenBank/DDBJ whole genome shotgun (WGS) entry which is preliminary data.</text>
</comment>
<evidence type="ECO:0000313" key="1">
    <source>
        <dbReference type="EMBL" id="GBN67440.1"/>
    </source>
</evidence>
<gene>
    <name evidence="1" type="ORF">AVEN_182219_1</name>
</gene>
<organism evidence="1 2">
    <name type="scientific">Araneus ventricosus</name>
    <name type="common">Orbweaver spider</name>
    <name type="synonym">Epeira ventricosa</name>
    <dbReference type="NCBI Taxonomy" id="182803"/>
    <lineage>
        <taxon>Eukaryota</taxon>
        <taxon>Metazoa</taxon>
        <taxon>Ecdysozoa</taxon>
        <taxon>Arthropoda</taxon>
        <taxon>Chelicerata</taxon>
        <taxon>Arachnida</taxon>
        <taxon>Araneae</taxon>
        <taxon>Araneomorphae</taxon>
        <taxon>Entelegynae</taxon>
        <taxon>Araneoidea</taxon>
        <taxon>Araneidae</taxon>
        <taxon>Araneus</taxon>
    </lineage>
</organism>